<dbReference type="EMBL" id="KK198760">
    <property type="protein sequence ID" value="KCW62483.1"/>
    <property type="molecule type" value="Genomic_DNA"/>
</dbReference>
<accession>A0A059B8Q3</accession>
<proteinExistence type="predicted"/>
<name>A0A059B8Q3_EUCGR</name>
<organism evidence="1">
    <name type="scientific">Eucalyptus grandis</name>
    <name type="common">Flooded gum</name>
    <dbReference type="NCBI Taxonomy" id="71139"/>
    <lineage>
        <taxon>Eukaryota</taxon>
        <taxon>Viridiplantae</taxon>
        <taxon>Streptophyta</taxon>
        <taxon>Embryophyta</taxon>
        <taxon>Tracheophyta</taxon>
        <taxon>Spermatophyta</taxon>
        <taxon>Magnoliopsida</taxon>
        <taxon>eudicotyledons</taxon>
        <taxon>Gunneridae</taxon>
        <taxon>Pentapetalae</taxon>
        <taxon>rosids</taxon>
        <taxon>malvids</taxon>
        <taxon>Myrtales</taxon>
        <taxon>Myrtaceae</taxon>
        <taxon>Myrtoideae</taxon>
        <taxon>Eucalypteae</taxon>
        <taxon>Eucalyptus</taxon>
    </lineage>
</organism>
<evidence type="ECO:0000313" key="1">
    <source>
        <dbReference type="EMBL" id="KCW62483.1"/>
    </source>
</evidence>
<reference evidence="1" key="1">
    <citation type="submission" date="2013-07" db="EMBL/GenBank/DDBJ databases">
        <title>The genome of Eucalyptus grandis.</title>
        <authorList>
            <person name="Schmutz J."/>
            <person name="Hayes R."/>
            <person name="Myburg A."/>
            <person name="Tuskan G."/>
            <person name="Grattapaglia D."/>
            <person name="Rokhsar D.S."/>
        </authorList>
    </citation>
    <scope>NUCLEOTIDE SEQUENCE</scope>
    <source>
        <tissue evidence="1">Leaf extractions</tissue>
    </source>
</reference>
<protein>
    <submittedName>
        <fullName evidence="1">Uncharacterized protein</fullName>
    </submittedName>
</protein>
<dbReference type="AlphaFoldDB" id="A0A059B8Q3"/>
<sequence>MCTKKEMTKALSLQSRPCLESINTTDMIYGCYNSRIARNLSSIKGWLREENLSGTQVHMDRINYNI</sequence>
<dbReference type="InParanoid" id="A0A059B8Q3"/>
<dbReference type="Gramene" id="KCW62483">
    <property type="protein sequence ID" value="KCW62483"/>
    <property type="gene ID" value="EUGRSUZ_H05118"/>
</dbReference>
<gene>
    <name evidence="1" type="ORF">EUGRSUZ_H05118</name>
</gene>